<dbReference type="InterPro" id="IPR016084">
    <property type="entry name" value="Haem_Oase-like_multi-hlx"/>
</dbReference>
<dbReference type="InterPro" id="IPR016053">
    <property type="entry name" value="Haem_Oase-like"/>
</dbReference>
<dbReference type="Pfam" id="PF01126">
    <property type="entry name" value="Heme_oxygenase"/>
    <property type="match status" value="1"/>
</dbReference>
<gene>
    <name evidence="1" type="ORF">CKO45_13670</name>
</gene>
<dbReference type="CDD" id="cd19166">
    <property type="entry name" value="HemeO-bac"/>
    <property type="match status" value="1"/>
</dbReference>
<dbReference type="SUPFAM" id="SSF48613">
    <property type="entry name" value="Heme oxygenase-like"/>
    <property type="match status" value="1"/>
</dbReference>
<proteinExistence type="predicted"/>
<evidence type="ECO:0008006" key="3">
    <source>
        <dbReference type="Google" id="ProtNLM"/>
    </source>
</evidence>
<reference evidence="1 2" key="1">
    <citation type="journal article" date="2020" name="Microorganisms">
        <title>Osmotic Adaptation and Compatible Solute Biosynthesis of Phototrophic Bacteria as Revealed from Genome Analyses.</title>
        <authorList>
            <person name="Imhoff J.F."/>
            <person name="Rahn T."/>
            <person name="Kunzel S."/>
            <person name="Keller A."/>
            <person name="Neulinger S.C."/>
        </authorList>
    </citation>
    <scope>NUCLEOTIDE SEQUENCE [LARGE SCALE GENOMIC DNA]</scope>
    <source>
        <strain evidence="1 2">DSM 15382</strain>
    </source>
</reference>
<comment type="caution">
    <text evidence="1">The sequence shown here is derived from an EMBL/GenBank/DDBJ whole genome shotgun (WGS) entry which is preliminary data.</text>
</comment>
<accession>A0ABS1CY84</accession>
<organism evidence="1 2">
    <name type="scientific">Paracraurococcus ruber</name>
    <dbReference type="NCBI Taxonomy" id="77675"/>
    <lineage>
        <taxon>Bacteria</taxon>
        <taxon>Pseudomonadati</taxon>
        <taxon>Pseudomonadota</taxon>
        <taxon>Alphaproteobacteria</taxon>
        <taxon>Acetobacterales</taxon>
        <taxon>Roseomonadaceae</taxon>
        <taxon>Paracraurococcus</taxon>
    </lineage>
</organism>
<keyword evidence="2" id="KW-1185">Reference proteome</keyword>
<name>A0ABS1CY84_9PROT</name>
<dbReference type="EMBL" id="NRSG01000093">
    <property type="protein sequence ID" value="MBK1659285.1"/>
    <property type="molecule type" value="Genomic_DNA"/>
</dbReference>
<protein>
    <recommendedName>
        <fullName evidence="3">Heme oxygenase</fullName>
    </recommendedName>
</protein>
<sequence length="211" mass="21953">MMPAAHLAGPAAIAAPLPLSARLRAETQDLHDRIETNPRFARLMAPDLGLAEYRGLVAALLGHHAAAEAAVALAGGLLPRALDLDRRLTRSRLLAEDLRALGLAEDAIAALPRCPGYSLRSAEAAWGTLYVLEGSALGGQLIARHLAAVLGLSPAHGCAGMVPHGGETGLLWRGFKQLLDDAARADALDPAAVVAAARHAFDTLDRWVAAA</sequence>
<evidence type="ECO:0000313" key="1">
    <source>
        <dbReference type="EMBL" id="MBK1659285.1"/>
    </source>
</evidence>
<dbReference type="Proteomes" id="UP000697995">
    <property type="component" value="Unassembled WGS sequence"/>
</dbReference>
<evidence type="ECO:0000313" key="2">
    <source>
        <dbReference type="Proteomes" id="UP000697995"/>
    </source>
</evidence>
<dbReference type="Gene3D" id="1.20.910.10">
    <property type="entry name" value="Heme oxygenase-like"/>
    <property type="match status" value="1"/>
</dbReference>